<protein>
    <recommendedName>
        <fullName evidence="3">Molecular chaperone</fullName>
    </recommendedName>
</protein>
<proteinExistence type="predicted"/>
<evidence type="ECO:0000313" key="2">
    <source>
        <dbReference type="Proteomes" id="UP000247150"/>
    </source>
</evidence>
<gene>
    <name evidence="1" type="ORF">DFO73_11726</name>
</gene>
<evidence type="ECO:0000313" key="1">
    <source>
        <dbReference type="EMBL" id="PWW20026.1"/>
    </source>
</evidence>
<dbReference type="OrthoDB" id="2721802at2"/>
<dbReference type="NCBIfam" id="NF033491">
    <property type="entry name" value="BA3454_fam"/>
    <property type="match status" value="1"/>
</dbReference>
<accession>A0A2V2ZM62</accession>
<dbReference type="InterPro" id="IPR049728">
    <property type="entry name" value="BA3454-like"/>
</dbReference>
<dbReference type="AlphaFoldDB" id="A0A2V2ZM62"/>
<comment type="caution">
    <text evidence="1">The sequence shown here is derived from an EMBL/GenBank/DDBJ whole genome shotgun (WGS) entry which is preliminary data.</text>
</comment>
<evidence type="ECO:0008006" key="3">
    <source>
        <dbReference type="Google" id="ProtNLM"/>
    </source>
</evidence>
<dbReference type="Proteomes" id="UP000247150">
    <property type="component" value="Unassembled WGS sequence"/>
</dbReference>
<reference evidence="1 2" key="1">
    <citation type="submission" date="2018-05" db="EMBL/GenBank/DDBJ databases">
        <title>Freshwater and sediment microbial communities from various areas in North America, analyzing microbe dynamics in response to fracking.</title>
        <authorList>
            <person name="Lamendella R."/>
        </authorList>
    </citation>
    <scope>NUCLEOTIDE SEQUENCE [LARGE SCALE GENOMIC DNA]</scope>
    <source>
        <strain evidence="1 2">15_TX</strain>
    </source>
</reference>
<name>A0A2V2ZM62_9BACI</name>
<organism evidence="1 2">
    <name type="scientific">Cytobacillus oceanisediminis</name>
    <dbReference type="NCBI Taxonomy" id="665099"/>
    <lineage>
        <taxon>Bacteria</taxon>
        <taxon>Bacillati</taxon>
        <taxon>Bacillota</taxon>
        <taxon>Bacilli</taxon>
        <taxon>Bacillales</taxon>
        <taxon>Bacillaceae</taxon>
        <taxon>Cytobacillus</taxon>
    </lineage>
</organism>
<dbReference type="EMBL" id="QGTW01000017">
    <property type="protein sequence ID" value="PWW20026.1"/>
    <property type="molecule type" value="Genomic_DNA"/>
</dbReference>
<sequence>MKEITITIDYDGMKYQTNIITNKEARDEEIMKQAEDQVKKQWAG</sequence>
<dbReference type="RefSeq" id="WP_110067216.1">
    <property type="nucleotide sequence ID" value="NZ_QGTW01000017.1"/>
</dbReference>